<reference evidence="6 7" key="1">
    <citation type="journal article" date="2015" name="Genome Announc.">
        <title>Complete Genome Sequence of Spiroplasma cantharicola CC-1T (DSM 21588), a Bacterium Isolated from Soldier Beetle (Cantharis carolinus).</title>
        <authorList>
            <person name="Lo W.S."/>
            <person name="Liu P.Y."/>
            <person name="Kuo C.H."/>
        </authorList>
    </citation>
    <scope>NUCLEOTIDE SEQUENCE [LARGE SCALE GENOMIC DNA]</scope>
    <source>
        <strain evidence="6 7">CC-1</strain>
    </source>
</reference>
<evidence type="ECO:0000313" key="7">
    <source>
        <dbReference type="Proteomes" id="UP000063919"/>
    </source>
</evidence>
<sequence length="237" mass="26876">MKNDSNILLKNVIKNKILNDINISIIKGQTVAIMGYSGSGKTTLLNLMSGLDTPDSGTIIINGTTINLIKEPRLTEFRSKNISYIFQDYKLIEYLSINENITLIQDINKIKINKNKFDNICKKLNITNLLDKKVSQLSGGQKQRVAIARALIGDNDFIFADEPTGALDMMTRDVIIKELIENSKVFNKTLVVVTHDPMVAKWMEKVIFIDDHKIESINERMNVNDIELKMESLFKNV</sequence>
<dbReference type="RefSeq" id="WP_053946096.1">
    <property type="nucleotide sequence ID" value="NZ_CP012622.1"/>
</dbReference>
<dbReference type="Pfam" id="PF00005">
    <property type="entry name" value="ABC_tran"/>
    <property type="match status" value="1"/>
</dbReference>
<dbReference type="InterPro" id="IPR003593">
    <property type="entry name" value="AAA+_ATPase"/>
</dbReference>
<dbReference type="PATRIC" id="fig|362837.3.peg.436"/>
<name>A0A0M4JS62_9MOLU</name>
<gene>
    <name evidence="6" type="ORF">SCANT_v1c04290</name>
</gene>
<evidence type="ECO:0000256" key="2">
    <source>
        <dbReference type="ARBA" id="ARBA00022448"/>
    </source>
</evidence>
<dbReference type="PROSITE" id="PS50893">
    <property type="entry name" value="ABC_TRANSPORTER_2"/>
    <property type="match status" value="1"/>
</dbReference>
<dbReference type="InterPro" id="IPR017871">
    <property type="entry name" value="ABC_transporter-like_CS"/>
</dbReference>
<proteinExistence type="inferred from homology"/>
<dbReference type="Gene3D" id="3.40.50.300">
    <property type="entry name" value="P-loop containing nucleotide triphosphate hydrolases"/>
    <property type="match status" value="1"/>
</dbReference>
<organism evidence="6 7">
    <name type="scientific">Spiroplasma cantharicola</name>
    <dbReference type="NCBI Taxonomy" id="362837"/>
    <lineage>
        <taxon>Bacteria</taxon>
        <taxon>Bacillati</taxon>
        <taxon>Mycoplasmatota</taxon>
        <taxon>Mollicutes</taxon>
        <taxon>Entomoplasmatales</taxon>
        <taxon>Spiroplasmataceae</taxon>
        <taxon>Spiroplasma</taxon>
    </lineage>
</organism>
<dbReference type="EMBL" id="CP012622">
    <property type="protein sequence ID" value="ALD66335.1"/>
    <property type="molecule type" value="Genomic_DNA"/>
</dbReference>
<dbReference type="InterPro" id="IPR017911">
    <property type="entry name" value="MacB-like_ATP-bd"/>
</dbReference>
<protein>
    <submittedName>
        <fullName evidence="6">ABC transporter ATP-binding protein</fullName>
    </submittedName>
</protein>
<dbReference type="KEGG" id="scj:SCANT_v1c04290"/>
<evidence type="ECO:0000313" key="6">
    <source>
        <dbReference type="EMBL" id="ALD66335.1"/>
    </source>
</evidence>
<dbReference type="AlphaFoldDB" id="A0A0M4JS62"/>
<dbReference type="CDD" id="cd03255">
    <property type="entry name" value="ABC_MJ0796_LolCDE_FtsE"/>
    <property type="match status" value="1"/>
</dbReference>
<comment type="similarity">
    <text evidence="1">Belongs to the ABC transporter superfamily.</text>
</comment>
<dbReference type="PANTHER" id="PTHR42798">
    <property type="entry name" value="LIPOPROTEIN-RELEASING SYSTEM ATP-BINDING PROTEIN LOLD"/>
    <property type="match status" value="1"/>
</dbReference>
<dbReference type="Proteomes" id="UP000063919">
    <property type="component" value="Chromosome"/>
</dbReference>
<keyword evidence="3" id="KW-0547">Nucleotide-binding</keyword>
<evidence type="ECO:0000256" key="3">
    <source>
        <dbReference type="ARBA" id="ARBA00022741"/>
    </source>
</evidence>
<evidence type="ECO:0000256" key="4">
    <source>
        <dbReference type="ARBA" id="ARBA00022840"/>
    </source>
</evidence>
<dbReference type="GO" id="GO:0016887">
    <property type="term" value="F:ATP hydrolysis activity"/>
    <property type="evidence" value="ECO:0007669"/>
    <property type="project" value="InterPro"/>
</dbReference>
<dbReference type="SUPFAM" id="SSF52540">
    <property type="entry name" value="P-loop containing nucleoside triphosphate hydrolases"/>
    <property type="match status" value="1"/>
</dbReference>
<keyword evidence="2" id="KW-0813">Transport</keyword>
<dbReference type="InterPro" id="IPR027417">
    <property type="entry name" value="P-loop_NTPase"/>
</dbReference>
<dbReference type="PANTHER" id="PTHR42798:SF7">
    <property type="entry name" value="ALPHA-D-RIBOSE 1-METHYLPHOSPHONATE 5-TRIPHOSPHATE SYNTHASE SUBUNIT PHNL"/>
    <property type="match status" value="1"/>
</dbReference>
<dbReference type="InterPro" id="IPR003439">
    <property type="entry name" value="ABC_transporter-like_ATP-bd"/>
</dbReference>
<keyword evidence="4 6" id="KW-0067">ATP-binding</keyword>
<feature type="domain" description="ABC transporter" evidence="5">
    <location>
        <begin position="2"/>
        <end position="236"/>
    </location>
</feature>
<keyword evidence="7" id="KW-1185">Reference proteome</keyword>
<dbReference type="SMART" id="SM00382">
    <property type="entry name" value="AAA"/>
    <property type="match status" value="1"/>
</dbReference>
<dbReference type="GO" id="GO:0005524">
    <property type="term" value="F:ATP binding"/>
    <property type="evidence" value="ECO:0007669"/>
    <property type="project" value="UniProtKB-KW"/>
</dbReference>
<dbReference type="STRING" id="362837.SCANT_v1c04290"/>
<dbReference type="OrthoDB" id="9802264at2"/>
<dbReference type="PROSITE" id="PS00211">
    <property type="entry name" value="ABC_TRANSPORTER_1"/>
    <property type="match status" value="1"/>
</dbReference>
<evidence type="ECO:0000256" key="1">
    <source>
        <dbReference type="ARBA" id="ARBA00005417"/>
    </source>
</evidence>
<evidence type="ECO:0000259" key="5">
    <source>
        <dbReference type="PROSITE" id="PS50893"/>
    </source>
</evidence>
<accession>A0A0M4JS62</accession>